<sequence length="286" mass="31647">MNQIVVETSPPSTHDHIALEYFSPAVGPSGVVIGLIHTAWNTQHFNMTIFNGDGDMALNWETQKKYVADKSQLCYGPLGLSFDYDGAARRRHRRASHDNAKDESRLFESRDAYTSPSSATSTTNDERDGSPPLVRWMKRVARRREPDPSAPGEQIEEKGMFRTSSTDSSIDPSRLSSMDSIDPSRLFEHDDGTRATPPGTPNAPSSQASDDDNLVVRRKSWPCHRDSELNSSLSSIIKPRPNDDPAWSGAVEDGGWVASGVTFSRTVEVYVFEDPSCEAPSRSQTR</sequence>
<evidence type="ECO:0000256" key="1">
    <source>
        <dbReference type="SAM" id="MobiDB-lite"/>
    </source>
</evidence>
<evidence type="ECO:0000313" key="2">
    <source>
        <dbReference type="EMBL" id="EJK70979.1"/>
    </source>
</evidence>
<gene>
    <name evidence="2" type="ORF">THAOC_07621</name>
</gene>
<accession>K0T1A3</accession>
<feature type="region of interest" description="Disordered" evidence="1">
    <location>
        <begin position="93"/>
        <end position="212"/>
    </location>
</feature>
<proteinExistence type="predicted"/>
<feature type="compositionally biased region" description="Polar residues" evidence="1">
    <location>
        <begin position="162"/>
        <end position="179"/>
    </location>
</feature>
<comment type="caution">
    <text evidence="2">The sequence shown here is derived from an EMBL/GenBank/DDBJ whole genome shotgun (WGS) entry which is preliminary data.</text>
</comment>
<dbReference type="AlphaFoldDB" id="K0T1A3"/>
<feature type="compositionally biased region" description="Low complexity" evidence="1">
    <location>
        <begin position="114"/>
        <end position="123"/>
    </location>
</feature>
<evidence type="ECO:0000313" key="3">
    <source>
        <dbReference type="Proteomes" id="UP000266841"/>
    </source>
</evidence>
<keyword evidence="3" id="KW-1185">Reference proteome</keyword>
<reference evidence="2 3" key="1">
    <citation type="journal article" date="2012" name="Genome Biol.">
        <title>Genome and low-iron response of an oceanic diatom adapted to chronic iron limitation.</title>
        <authorList>
            <person name="Lommer M."/>
            <person name="Specht M."/>
            <person name="Roy A.S."/>
            <person name="Kraemer L."/>
            <person name="Andreson R."/>
            <person name="Gutowska M.A."/>
            <person name="Wolf J."/>
            <person name="Bergner S.V."/>
            <person name="Schilhabel M.B."/>
            <person name="Klostermeier U.C."/>
            <person name="Beiko R.G."/>
            <person name="Rosenstiel P."/>
            <person name="Hippler M."/>
            <person name="Laroche J."/>
        </authorList>
    </citation>
    <scope>NUCLEOTIDE SEQUENCE [LARGE SCALE GENOMIC DNA]</scope>
    <source>
        <strain evidence="2 3">CCMP1005</strain>
    </source>
</reference>
<dbReference type="EMBL" id="AGNL01007797">
    <property type="protein sequence ID" value="EJK70979.1"/>
    <property type="molecule type" value="Genomic_DNA"/>
</dbReference>
<name>K0T1A3_THAOC</name>
<feature type="region of interest" description="Disordered" evidence="1">
    <location>
        <begin position="225"/>
        <end position="246"/>
    </location>
</feature>
<organism evidence="2 3">
    <name type="scientific">Thalassiosira oceanica</name>
    <name type="common">Marine diatom</name>
    <dbReference type="NCBI Taxonomy" id="159749"/>
    <lineage>
        <taxon>Eukaryota</taxon>
        <taxon>Sar</taxon>
        <taxon>Stramenopiles</taxon>
        <taxon>Ochrophyta</taxon>
        <taxon>Bacillariophyta</taxon>
        <taxon>Coscinodiscophyceae</taxon>
        <taxon>Thalassiosirophycidae</taxon>
        <taxon>Thalassiosirales</taxon>
        <taxon>Thalassiosiraceae</taxon>
        <taxon>Thalassiosira</taxon>
    </lineage>
</organism>
<dbReference type="Proteomes" id="UP000266841">
    <property type="component" value="Unassembled WGS sequence"/>
</dbReference>
<feature type="compositionally biased region" description="Basic and acidic residues" evidence="1">
    <location>
        <begin position="96"/>
        <end position="111"/>
    </location>
</feature>
<protein>
    <submittedName>
        <fullName evidence="2">Uncharacterized protein</fullName>
    </submittedName>
</protein>